<dbReference type="KEGG" id="bfo:118405906"/>
<comment type="similarity">
    <text evidence="2">Belongs to the tumor necrosis factor family.</text>
</comment>
<dbReference type="GO" id="GO:0016020">
    <property type="term" value="C:membrane"/>
    <property type="evidence" value="ECO:0007669"/>
    <property type="project" value="InterPro"/>
</dbReference>
<dbReference type="InterPro" id="IPR008983">
    <property type="entry name" value="Tumour_necrosis_fac-like_dom"/>
</dbReference>
<dbReference type="SUPFAM" id="SSF49842">
    <property type="entry name" value="TNF-like"/>
    <property type="match status" value="2"/>
</dbReference>
<dbReference type="GO" id="GO:0005164">
    <property type="term" value="F:tumor necrosis factor receptor binding"/>
    <property type="evidence" value="ECO:0007669"/>
    <property type="project" value="InterPro"/>
</dbReference>
<accession>A0A9J7KIY1</accession>
<dbReference type="Gene3D" id="2.10.25.10">
    <property type="entry name" value="Laminin"/>
    <property type="match status" value="1"/>
</dbReference>
<evidence type="ECO:0000256" key="6">
    <source>
        <dbReference type="ARBA" id="ARBA00022729"/>
    </source>
</evidence>
<evidence type="ECO:0000256" key="9">
    <source>
        <dbReference type="ARBA" id="ARBA00023180"/>
    </source>
</evidence>
<dbReference type="PANTHER" id="PTHR15151:SF13">
    <property type="entry name" value="ECTODYSPLASIN-A"/>
    <property type="match status" value="1"/>
</dbReference>
<reference evidence="13" key="1">
    <citation type="journal article" date="2020" name="Nat. Ecol. Evol.">
        <title>Deeply conserved synteny resolves early events in vertebrate evolution.</title>
        <authorList>
            <person name="Simakov O."/>
            <person name="Marletaz F."/>
            <person name="Yue J.X."/>
            <person name="O'Connell B."/>
            <person name="Jenkins J."/>
            <person name="Brandt A."/>
            <person name="Calef R."/>
            <person name="Tung C.H."/>
            <person name="Huang T.K."/>
            <person name="Schmutz J."/>
            <person name="Satoh N."/>
            <person name="Yu J.K."/>
            <person name="Putnam N.H."/>
            <person name="Green R.E."/>
            <person name="Rokhsar D.S."/>
        </authorList>
    </citation>
    <scope>NUCLEOTIDE SEQUENCE [LARGE SCALE GENOMIC DNA]</scope>
    <source>
        <strain evidence="13">S238N-H82</strain>
    </source>
</reference>
<keyword evidence="7" id="KW-0677">Repeat</keyword>
<gene>
    <name evidence="14" type="primary">LOC118405906</name>
</gene>
<reference evidence="14" key="2">
    <citation type="submission" date="2025-08" db="UniProtKB">
        <authorList>
            <consortium name="RefSeq"/>
        </authorList>
    </citation>
    <scope>IDENTIFICATION</scope>
    <source>
        <strain evidence="14">S238N-H82</strain>
        <tissue evidence="14">Testes</tissue>
    </source>
</reference>
<keyword evidence="6" id="KW-0732">Signal</keyword>
<feature type="domain" description="THD" evidence="12">
    <location>
        <begin position="141"/>
        <end position="283"/>
    </location>
</feature>
<comment type="subcellular location">
    <subcellularLocation>
        <location evidence="1">Secreted</location>
    </subcellularLocation>
</comment>
<name>A0A9J7KIY1_BRAFL</name>
<dbReference type="GO" id="GO:0042476">
    <property type="term" value="P:odontogenesis"/>
    <property type="evidence" value="ECO:0000318"/>
    <property type="project" value="GO_Central"/>
</dbReference>
<evidence type="ECO:0000256" key="1">
    <source>
        <dbReference type="ARBA" id="ARBA00004613"/>
    </source>
</evidence>
<dbReference type="Pfam" id="PF00008">
    <property type="entry name" value="EGF"/>
    <property type="match status" value="1"/>
</dbReference>
<dbReference type="Pfam" id="PF00229">
    <property type="entry name" value="TNF"/>
    <property type="match status" value="1"/>
</dbReference>
<dbReference type="Gene3D" id="2.60.120.40">
    <property type="match status" value="2"/>
</dbReference>
<evidence type="ECO:0000256" key="3">
    <source>
        <dbReference type="ARBA" id="ARBA00022514"/>
    </source>
</evidence>
<dbReference type="GO" id="GO:0005615">
    <property type="term" value="C:extracellular space"/>
    <property type="evidence" value="ECO:0000318"/>
    <property type="project" value="GO_Central"/>
</dbReference>
<evidence type="ECO:0000256" key="2">
    <source>
        <dbReference type="ARBA" id="ARBA00008670"/>
    </source>
</evidence>
<dbReference type="InterPro" id="IPR006052">
    <property type="entry name" value="TNF_dom"/>
</dbReference>
<comment type="caution">
    <text evidence="10">Lacks conserved residue(s) required for the propagation of feature annotation.</text>
</comment>
<keyword evidence="8 10" id="KW-1015">Disulfide bond</keyword>
<evidence type="ECO:0000256" key="10">
    <source>
        <dbReference type="PROSITE-ProRule" id="PRU00076"/>
    </source>
</evidence>
<dbReference type="RefSeq" id="XP_035661628.1">
    <property type="nucleotide sequence ID" value="XM_035805735.1"/>
</dbReference>
<keyword evidence="9" id="KW-0325">Glycoprotein</keyword>
<dbReference type="PROSITE" id="PS50049">
    <property type="entry name" value="THD_2"/>
    <property type="match status" value="1"/>
</dbReference>
<evidence type="ECO:0000256" key="4">
    <source>
        <dbReference type="ARBA" id="ARBA00022525"/>
    </source>
</evidence>
<dbReference type="InterPro" id="IPR001881">
    <property type="entry name" value="EGF-like_Ca-bd_dom"/>
</dbReference>
<dbReference type="PROSITE" id="PS50026">
    <property type="entry name" value="EGF_3"/>
    <property type="match status" value="1"/>
</dbReference>
<evidence type="ECO:0000259" key="11">
    <source>
        <dbReference type="PROSITE" id="PS50026"/>
    </source>
</evidence>
<dbReference type="PRINTS" id="PR00010">
    <property type="entry name" value="EGFBLOOD"/>
</dbReference>
<dbReference type="SUPFAM" id="SSF57196">
    <property type="entry name" value="EGF/Laminin"/>
    <property type="match status" value="1"/>
</dbReference>
<dbReference type="AlphaFoldDB" id="A0A9J7KIY1"/>
<organism evidence="13 14">
    <name type="scientific">Branchiostoma floridae</name>
    <name type="common">Florida lancelet</name>
    <name type="synonym">Amphioxus</name>
    <dbReference type="NCBI Taxonomy" id="7739"/>
    <lineage>
        <taxon>Eukaryota</taxon>
        <taxon>Metazoa</taxon>
        <taxon>Chordata</taxon>
        <taxon>Cephalochordata</taxon>
        <taxon>Leptocardii</taxon>
        <taxon>Amphioxiformes</taxon>
        <taxon>Branchiostomatidae</taxon>
        <taxon>Branchiostoma</taxon>
    </lineage>
</organism>
<keyword evidence="3" id="KW-0202">Cytokine</keyword>
<dbReference type="PROSITE" id="PS01186">
    <property type="entry name" value="EGF_2"/>
    <property type="match status" value="1"/>
</dbReference>
<dbReference type="GeneID" id="118405906"/>
<dbReference type="SMART" id="SM00179">
    <property type="entry name" value="EGF_CA"/>
    <property type="match status" value="1"/>
</dbReference>
<protein>
    <submittedName>
        <fullName evidence="14">Uncharacterized protein LOC118405906</fullName>
    </submittedName>
</protein>
<evidence type="ECO:0000313" key="13">
    <source>
        <dbReference type="Proteomes" id="UP000001554"/>
    </source>
</evidence>
<proteinExistence type="inferred from homology"/>
<dbReference type="GO" id="GO:0005125">
    <property type="term" value="F:cytokine activity"/>
    <property type="evidence" value="ECO:0000318"/>
    <property type="project" value="GO_Central"/>
</dbReference>
<dbReference type="OrthoDB" id="430340at2759"/>
<dbReference type="GO" id="GO:0043123">
    <property type="term" value="P:positive regulation of canonical NF-kappaB signal transduction"/>
    <property type="evidence" value="ECO:0000318"/>
    <property type="project" value="GO_Central"/>
</dbReference>
<dbReference type="CDD" id="cd00054">
    <property type="entry name" value="EGF_CA"/>
    <property type="match status" value="1"/>
</dbReference>
<dbReference type="SMART" id="SM00181">
    <property type="entry name" value="EGF"/>
    <property type="match status" value="1"/>
</dbReference>
<sequence length="353" mass="40150">MVVKDDKDNPYRFLNCLRYMEETKYTTWKTCFTAGVMHLSPNNSVYLNIHYHDCIIKLDQAATFFGVIKLPNTRGQPNKSLVDGEKSSSDKVDECNSNPCQNNGTCIDGVGHYICQCTRGWVGVHCEIQEKLSSMERTSRDWAHIKAAADSTGDTHTVKRDDTVLTKYWELSDLSEKFRFNSGVLTVLEEGDYYVYSQVYYRYNNKQLKSISHSVMVVQNEKGNPLRFLTCWKYMEEVVPWNTCFTAGVIHLLPNSSVYLHMPCDGCAIGVYQDATFFGVMKLPNTNSSNMKVQGENSPSDKVEDDPPAVAHRVQSTKSNFEKLMRSNFLTILNELPNGAKYRITSRGKIVLK</sequence>
<keyword evidence="5 10" id="KW-0245">EGF-like domain</keyword>
<evidence type="ECO:0000259" key="12">
    <source>
        <dbReference type="PROSITE" id="PS50049"/>
    </source>
</evidence>
<dbReference type="InterPro" id="IPR051748">
    <property type="entry name" value="TNF_Ligand_Superfamily"/>
</dbReference>
<dbReference type="GO" id="GO:0006955">
    <property type="term" value="P:immune response"/>
    <property type="evidence" value="ECO:0000318"/>
    <property type="project" value="GO_Central"/>
</dbReference>
<evidence type="ECO:0000313" key="14">
    <source>
        <dbReference type="RefSeq" id="XP_035661628.1"/>
    </source>
</evidence>
<dbReference type="FunFam" id="2.10.25.10:FF:000122">
    <property type="entry name" value="Protein crumbs homolog 2"/>
    <property type="match status" value="1"/>
</dbReference>
<dbReference type="PROSITE" id="PS00010">
    <property type="entry name" value="ASX_HYDROXYL"/>
    <property type="match status" value="1"/>
</dbReference>
<dbReference type="InterPro" id="IPR000742">
    <property type="entry name" value="EGF"/>
</dbReference>
<dbReference type="Proteomes" id="UP000001554">
    <property type="component" value="Chromosome 18"/>
</dbReference>
<keyword evidence="4" id="KW-0964">Secreted</keyword>
<dbReference type="InterPro" id="IPR000152">
    <property type="entry name" value="EGF-type_Asp/Asn_hydroxyl_site"/>
</dbReference>
<evidence type="ECO:0000256" key="7">
    <source>
        <dbReference type="ARBA" id="ARBA00022737"/>
    </source>
</evidence>
<keyword evidence="13" id="KW-1185">Reference proteome</keyword>
<evidence type="ECO:0000256" key="8">
    <source>
        <dbReference type="ARBA" id="ARBA00023157"/>
    </source>
</evidence>
<dbReference type="GO" id="GO:0005509">
    <property type="term" value="F:calcium ion binding"/>
    <property type="evidence" value="ECO:0007669"/>
    <property type="project" value="InterPro"/>
</dbReference>
<dbReference type="PANTHER" id="PTHR15151">
    <property type="entry name" value="PROTEIN EIGER"/>
    <property type="match status" value="1"/>
</dbReference>
<feature type="domain" description="EGF-like" evidence="11">
    <location>
        <begin position="91"/>
        <end position="127"/>
    </location>
</feature>
<dbReference type="PROSITE" id="PS00022">
    <property type="entry name" value="EGF_1"/>
    <property type="match status" value="1"/>
</dbReference>
<feature type="disulfide bond" evidence="10">
    <location>
        <begin position="117"/>
        <end position="126"/>
    </location>
</feature>
<evidence type="ECO:0000256" key="5">
    <source>
        <dbReference type="ARBA" id="ARBA00022536"/>
    </source>
</evidence>